<dbReference type="EMBL" id="DWUP01000059">
    <property type="protein sequence ID" value="HJD52660.1"/>
    <property type="molecule type" value="Genomic_DNA"/>
</dbReference>
<name>A0A9D2UHM0_9BACT</name>
<dbReference type="InterPro" id="IPR024930">
    <property type="entry name" value="Skp_dom_sf"/>
</dbReference>
<accession>A0A9D2UHM0</accession>
<evidence type="ECO:0000313" key="5">
    <source>
        <dbReference type="EMBL" id="HJD52660.1"/>
    </source>
</evidence>
<evidence type="ECO:0000256" key="2">
    <source>
        <dbReference type="ARBA" id="ARBA00022729"/>
    </source>
</evidence>
<dbReference type="GO" id="GO:0050821">
    <property type="term" value="P:protein stabilization"/>
    <property type="evidence" value="ECO:0007669"/>
    <property type="project" value="TreeGrafter"/>
</dbReference>
<dbReference type="PROSITE" id="PS51257">
    <property type="entry name" value="PROKAR_LIPOPROTEIN"/>
    <property type="match status" value="1"/>
</dbReference>
<evidence type="ECO:0000313" key="6">
    <source>
        <dbReference type="Proteomes" id="UP000787625"/>
    </source>
</evidence>
<dbReference type="PANTHER" id="PTHR35089">
    <property type="entry name" value="CHAPERONE PROTEIN SKP"/>
    <property type="match status" value="1"/>
</dbReference>
<keyword evidence="2 4" id="KW-0732">Signal</keyword>
<evidence type="ECO:0000256" key="1">
    <source>
        <dbReference type="ARBA" id="ARBA00009091"/>
    </source>
</evidence>
<comment type="caution">
    <text evidence="5">The sequence shown here is derived from an EMBL/GenBank/DDBJ whole genome shotgun (WGS) entry which is preliminary data.</text>
</comment>
<dbReference type="SUPFAM" id="SSF111384">
    <property type="entry name" value="OmpH-like"/>
    <property type="match status" value="1"/>
</dbReference>
<dbReference type="SMART" id="SM00935">
    <property type="entry name" value="OmpH"/>
    <property type="match status" value="1"/>
</dbReference>
<dbReference type="AlphaFoldDB" id="A0A9D2UHM0"/>
<feature type="chain" id="PRO_5039609448" evidence="4">
    <location>
        <begin position="24"/>
        <end position="192"/>
    </location>
</feature>
<evidence type="ECO:0000256" key="3">
    <source>
        <dbReference type="SAM" id="Coils"/>
    </source>
</evidence>
<feature type="coiled-coil region" evidence="3">
    <location>
        <begin position="61"/>
        <end position="127"/>
    </location>
</feature>
<protein>
    <submittedName>
        <fullName evidence="5">OmpH family outer membrane protein</fullName>
    </submittedName>
</protein>
<gene>
    <name evidence="5" type="ORF">IAA93_02885</name>
</gene>
<dbReference type="GO" id="GO:0051082">
    <property type="term" value="F:unfolded protein binding"/>
    <property type="evidence" value="ECO:0007669"/>
    <property type="project" value="InterPro"/>
</dbReference>
<organism evidence="5 6">
    <name type="scientific">Candidatus Avibacteroides avistercoris</name>
    <dbReference type="NCBI Taxonomy" id="2840690"/>
    <lineage>
        <taxon>Bacteria</taxon>
        <taxon>Pseudomonadati</taxon>
        <taxon>Bacteroidota</taxon>
        <taxon>Bacteroidia</taxon>
        <taxon>Bacteroidales</taxon>
        <taxon>Bacteroidaceae</taxon>
        <taxon>Bacteroidaceae incertae sedis</taxon>
        <taxon>Candidatus Avibacteroides</taxon>
    </lineage>
</organism>
<dbReference type="InterPro" id="IPR005632">
    <property type="entry name" value="Chaperone_Skp"/>
</dbReference>
<proteinExistence type="inferred from homology"/>
<dbReference type="Gene3D" id="3.30.910.20">
    <property type="entry name" value="Skp domain"/>
    <property type="match status" value="1"/>
</dbReference>
<feature type="signal peptide" evidence="4">
    <location>
        <begin position="1"/>
        <end position="23"/>
    </location>
</feature>
<dbReference type="PANTHER" id="PTHR35089:SF1">
    <property type="entry name" value="CHAPERONE PROTEIN SKP"/>
    <property type="match status" value="1"/>
</dbReference>
<dbReference type="GO" id="GO:0005829">
    <property type="term" value="C:cytosol"/>
    <property type="evidence" value="ECO:0007669"/>
    <property type="project" value="TreeGrafter"/>
</dbReference>
<keyword evidence="3" id="KW-0175">Coiled coil</keyword>
<reference evidence="5" key="2">
    <citation type="submission" date="2021-04" db="EMBL/GenBank/DDBJ databases">
        <authorList>
            <person name="Gilroy R."/>
        </authorList>
    </citation>
    <scope>NUCLEOTIDE SEQUENCE</scope>
    <source>
        <strain evidence="5">MalCec1-1739</strain>
    </source>
</reference>
<sequence>MAKINIAKCLLGASAVLALASCAGEGGTNAAKTPSFGSDTTSLKVVYVRQDSLLQHYNLFKELSEENLKKEENVRATLNAKQRELEKDAQEFQYKLQNNAYTTQARAEQEQAALVKKQQELQALNDKLVGELTTEAQNNMIRLTDSIQNVLTHIRQVYGYDYILSDPLSAGDEYDITRIVVDELNRRYPAKD</sequence>
<evidence type="ECO:0000256" key="4">
    <source>
        <dbReference type="SAM" id="SignalP"/>
    </source>
</evidence>
<comment type="similarity">
    <text evidence="1">Belongs to the Skp family.</text>
</comment>
<dbReference type="Proteomes" id="UP000787625">
    <property type="component" value="Unassembled WGS sequence"/>
</dbReference>
<dbReference type="Pfam" id="PF03938">
    <property type="entry name" value="OmpH"/>
    <property type="match status" value="1"/>
</dbReference>
<reference evidence="5" key="1">
    <citation type="journal article" date="2021" name="PeerJ">
        <title>Extensive microbial diversity within the chicken gut microbiome revealed by metagenomics and culture.</title>
        <authorList>
            <person name="Gilroy R."/>
            <person name="Ravi A."/>
            <person name="Getino M."/>
            <person name="Pursley I."/>
            <person name="Horton D.L."/>
            <person name="Alikhan N.F."/>
            <person name="Baker D."/>
            <person name="Gharbi K."/>
            <person name="Hall N."/>
            <person name="Watson M."/>
            <person name="Adriaenssens E.M."/>
            <person name="Foster-Nyarko E."/>
            <person name="Jarju S."/>
            <person name="Secka A."/>
            <person name="Antonio M."/>
            <person name="Oren A."/>
            <person name="Chaudhuri R.R."/>
            <person name="La Ragione R."/>
            <person name="Hildebrand F."/>
            <person name="Pallen M.J."/>
        </authorList>
    </citation>
    <scope>NUCLEOTIDE SEQUENCE</scope>
    <source>
        <strain evidence="5">MalCec1-1739</strain>
    </source>
</reference>